<keyword evidence="4" id="KW-1185">Reference proteome</keyword>
<keyword evidence="2" id="KW-0812">Transmembrane</keyword>
<feature type="region of interest" description="Disordered" evidence="1">
    <location>
        <begin position="167"/>
        <end position="433"/>
    </location>
</feature>
<feature type="compositionally biased region" description="Polar residues" evidence="1">
    <location>
        <begin position="769"/>
        <end position="789"/>
    </location>
</feature>
<dbReference type="RefSeq" id="XP_069234073.1">
    <property type="nucleotide sequence ID" value="XM_069368946.1"/>
</dbReference>
<feature type="compositionally biased region" description="Low complexity" evidence="1">
    <location>
        <begin position="790"/>
        <end position="802"/>
    </location>
</feature>
<feature type="region of interest" description="Disordered" evidence="1">
    <location>
        <begin position="451"/>
        <end position="547"/>
    </location>
</feature>
<feature type="compositionally biased region" description="Polar residues" evidence="1">
    <location>
        <begin position="373"/>
        <end position="388"/>
    </location>
</feature>
<keyword evidence="2" id="KW-1133">Transmembrane helix</keyword>
<accession>A0AB34L1H7</accession>
<evidence type="ECO:0000256" key="2">
    <source>
        <dbReference type="SAM" id="Phobius"/>
    </source>
</evidence>
<feature type="compositionally biased region" description="Basic and acidic residues" evidence="1">
    <location>
        <begin position="419"/>
        <end position="429"/>
    </location>
</feature>
<feature type="transmembrane region" description="Helical" evidence="2">
    <location>
        <begin position="95"/>
        <end position="118"/>
    </location>
</feature>
<feature type="compositionally biased region" description="Acidic residues" evidence="1">
    <location>
        <begin position="507"/>
        <end position="524"/>
    </location>
</feature>
<feature type="region of interest" description="Disordered" evidence="1">
    <location>
        <begin position="753"/>
        <end position="802"/>
    </location>
</feature>
<protein>
    <recommendedName>
        <fullName evidence="5">Transmembrane protein</fullName>
    </recommendedName>
</protein>
<name>A0AB34L1H7_9PEZI</name>
<organism evidence="3 4">
    <name type="scientific">Cladosporium halotolerans</name>
    <dbReference type="NCBI Taxonomy" id="1052096"/>
    <lineage>
        <taxon>Eukaryota</taxon>
        <taxon>Fungi</taxon>
        <taxon>Dikarya</taxon>
        <taxon>Ascomycota</taxon>
        <taxon>Pezizomycotina</taxon>
        <taxon>Dothideomycetes</taxon>
        <taxon>Dothideomycetidae</taxon>
        <taxon>Cladosporiales</taxon>
        <taxon>Cladosporiaceae</taxon>
        <taxon>Cladosporium</taxon>
    </lineage>
</organism>
<dbReference type="EMBL" id="JAAQHG020000001">
    <property type="protein sequence ID" value="KAL1590968.1"/>
    <property type="molecule type" value="Genomic_DNA"/>
</dbReference>
<evidence type="ECO:0000313" key="4">
    <source>
        <dbReference type="Proteomes" id="UP000803884"/>
    </source>
</evidence>
<feature type="compositionally biased region" description="Basic and acidic residues" evidence="1">
    <location>
        <begin position="199"/>
        <end position="211"/>
    </location>
</feature>
<sequence length="1418" mass="152516">MLPLHAVISAVVGMFFLYQAATNPRLSVIPWGIGAPPVAPATTTAAALAATAASPVTVVWTVTETISFTPSSLPVGTSAARYSAGSDREPIWTRAFALSNIAWLFALIVAVVVAGLLLGRRFRRANAPVYQPPFDFSRPQRVNLIDSIDHDEILYWVPFSLGPLDSPHAEPVSAEDEEAQDEQEESCDDSWSISSAASGEERIDGLERDIPEVDEGTSSSNLASGSDETEESTYSSPDFAVAMPGAFPEDFEDVADRCLSPSRDAATTEPEILEEVPCADEATLAAITTAAEEIGDQSTQDDGAESDPELPFPIDYGKGEVVLDSEGRREETAASPEEIGDQDAAAGPDWEVQSTTGQGAAEEIHNSGEGNEVPTTEPHTFSNLPSPQKKSKRSRSRRYGDPERRSILAARVASRATKKAAEPKRHELSRAFSRSKSLEALGAYIRGVNAIDSSSAQPREEVKAAEEAQVVDDAPITEENNQALGDDGDDGASFAPAVINDERPSEEQFDEQFDELEVAEENQTFDDAPGTEENSQALGDDGDDGASLAPAVISDDIGMDDAEEVVAESYLSAADMRAALIARFSYRNPAELDADSDDDCDWSEADLNDFEDDLDINESVAAIIPAMEALSVPEPTEDMDVVLPGDHEVSPLNEYFKWTRPNVPTATANPQQTPLGGVVTPVSSEMDVDGGVVAPVNSEADVDGGVVTPVNFEMDVDADVTDPAGEEIDSDAERDSDSLLDAYAPKDSQVVGALTQSSGPLPSALDQAPATTQQGSPWPSNMGQMQQHQSTSTAGSASRSALTSAGGVLNMTWPSATQEVAKEPVAASASKSALTSAGGVLNMTWPSSATPEVAKEPVAASASKSALTSAGGVLNMTWPSSATQEVAKEPVAENQQLDWGTGVTAALSAPPKPKQLKHDSRPQYGYKNARPDRQPNRRITRNKTAATHAQDSMPQEARIHDFKRNYNSDREREVMNHWNNCHNAALPTSQHADEPLNPAMVPQGVDATFSSQASSSNTYGAHLLPPSVPVTGNSGNGEATTTPSVTGEIQMGGNFYEESSQQVASMSHAPEQEHAELSAEERLVAALANKGKGKANDGPDGTSSSMTIGEQRSFMTDIDSLEGHLARDARDIIRKGSWKHKDLKDYDEVYHLKLPDDVLRELRCFYQRIVTGRADLNQTIEQLHGQHIWTLSERVAQICPWVFKNAGAARDALGDANNVPDDALFNILHLAQQMLETQSKALHGTSQATEQGNETHVQQYASSNKGATPALIWTNFIFGEPASQDHVTVAEVQRRLYENFKETIASIESWGEDYYSNEIAMMAGTPQSDVDRVFSLIRAGAEFVEKDPPQDRSRLLSIPMEVLPEISKLGSAAQGKIRKLRDESDTRERFLTPIKNCQIIIEKMRAIARAKAHLGIQG</sequence>
<evidence type="ECO:0000256" key="1">
    <source>
        <dbReference type="SAM" id="MobiDB-lite"/>
    </source>
</evidence>
<evidence type="ECO:0008006" key="5">
    <source>
        <dbReference type="Google" id="ProtNLM"/>
    </source>
</evidence>
<comment type="caution">
    <text evidence="3">The sequence shown here is derived from an EMBL/GenBank/DDBJ whole genome shotgun (WGS) entry which is preliminary data.</text>
</comment>
<feature type="compositionally biased region" description="Acidic residues" evidence="1">
    <location>
        <begin position="173"/>
        <end position="188"/>
    </location>
</feature>
<evidence type="ECO:0000313" key="3">
    <source>
        <dbReference type="EMBL" id="KAL1590968.1"/>
    </source>
</evidence>
<feature type="compositionally biased region" description="Low complexity" evidence="1">
    <location>
        <begin position="279"/>
        <end position="292"/>
    </location>
</feature>
<feature type="region of interest" description="Disordered" evidence="1">
    <location>
        <begin position="904"/>
        <end position="961"/>
    </location>
</feature>
<feature type="compositionally biased region" description="Polar residues" evidence="1">
    <location>
        <begin position="216"/>
        <end position="236"/>
    </location>
</feature>
<feature type="compositionally biased region" description="Polar residues" evidence="1">
    <location>
        <begin position="942"/>
        <end position="953"/>
    </location>
</feature>
<reference evidence="3 4" key="1">
    <citation type="journal article" date="2020" name="Microbiol. Resour. Announc.">
        <title>Draft Genome Sequence of a Cladosporium Species Isolated from the Mesophotic Ascidian Didemnum maculosum.</title>
        <authorList>
            <person name="Gioti A."/>
            <person name="Siaperas R."/>
            <person name="Nikolaivits E."/>
            <person name="Le Goff G."/>
            <person name="Ouazzani J."/>
            <person name="Kotoulas G."/>
            <person name="Topakas E."/>
        </authorList>
    </citation>
    <scope>NUCLEOTIDE SEQUENCE [LARGE SCALE GENOMIC DNA]</scope>
    <source>
        <strain evidence="3 4">TM138-S3</strain>
    </source>
</reference>
<dbReference type="GeneID" id="96001784"/>
<proteinExistence type="predicted"/>
<keyword evidence="2" id="KW-0472">Membrane</keyword>
<gene>
    <name evidence="3" type="ORF">WHR41_00340</name>
</gene>
<dbReference type="Proteomes" id="UP000803884">
    <property type="component" value="Unassembled WGS sequence"/>
</dbReference>